<accession>S5ZUP2</accession>
<dbReference type="AlphaFoldDB" id="S5ZUP2"/>
<protein>
    <submittedName>
        <fullName evidence="1">Uncharacterized protein</fullName>
    </submittedName>
</protein>
<dbReference type="EMBL" id="CP004120">
    <property type="protein sequence ID" value="AGT43910.1"/>
    <property type="molecule type" value="Genomic_DNA"/>
</dbReference>
<dbReference type="PATRIC" id="fig|1291379.3.peg.1403"/>
<name>S5ZUP2_9SPIR</name>
<dbReference type="KEGG" id="tped:TPE_1415"/>
<sequence>MNLIKDKKMKAAFFKIVLSKIVSGKTFFIKAVFIFTFAFFFQLPYAQNEDTLKNGSERSAVSGFKGIWENGERLVEFFNLTEDEISFKFDIRTVLKSYYKFFYDDAASFSCSMEKPVTENSSIFVLNIKYPLVKKLKVFPVCVENGSFFTSFYRRIKSDSEEKEEFDKLNGFWIEEGSRRGFLIYPDKETESFDAYFFTDKDYIRFRYWLDDLDYNEKKVHVKGMDGSLYEFPKLINRNGLIYSCVTSNGRVLRNFETGIYTVSPAETEGDSGRFTVTLIKQGAGIGTHSVPDTYPHEKFPVMENIPLYILNNGEAFAFGEPYLKRSTITDLDKEIKEHNSKRRKRAE</sequence>
<evidence type="ECO:0000313" key="1">
    <source>
        <dbReference type="EMBL" id="AGT43910.1"/>
    </source>
</evidence>
<proteinExistence type="predicted"/>
<dbReference type="Proteomes" id="UP000015620">
    <property type="component" value="Chromosome"/>
</dbReference>
<gene>
    <name evidence="1" type="ORF">TPE_1415</name>
</gene>
<dbReference type="RefSeq" id="WP_020965209.1">
    <property type="nucleotide sequence ID" value="NC_022097.1"/>
</dbReference>
<keyword evidence="2" id="KW-1185">Reference proteome</keyword>
<evidence type="ECO:0000313" key="2">
    <source>
        <dbReference type="Proteomes" id="UP000015620"/>
    </source>
</evidence>
<dbReference type="GeneID" id="301089979"/>
<organism evidence="1 2">
    <name type="scientific">Treponema pedis str. T A4</name>
    <dbReference type="NCBI Taxonomy" id="1291379"/>
    <lineage>
        <taxon>Bacteria</taxon>
        <taxon>Pseudomonadati</taxon>
        <taxon>Spirochaetota</taxon>
        <taxon>Spirochaetia</taxon>
        <taxon>Spirochaetales</taxon>
        <taxon>Treponemataceae</taxon>
        <taxon>Treponema</taxon>
    </lineage>
</organism>
<dbReference type="STRING" id="1291379.TPE_1415"/>
<dbReference type="HOGENOM" id="CLU_796788_0_0_12"/>
<reference evidence="1 2" key="1">
    <citation type="journal article" date="2013" name="PLoS ONE">
        <title>Genome-Wide Relatedness of Treponema pedis, from Gingiva and Necrotic Skin Lesions of Pigs, with the Human Oral Pathogen Treponema denticola.</title>
        <authorList>
            <person name="Svartstrom O."/>
            <person name="Mushtaq M."/>
            <person name="Pringle M."/>
            <person name="Segerman B."/>
        </authorList>
    </citation>
    <scope>NUCLEOTIDE SEQUENCE [LARGE SCALE GENOMIC DNA]</scope>
    <source>
        <strain evidence="1">T A4</strain>
    </source>
</reference>